<protein>
    <submittedName>
        <fullName evidence="8">Eukaryotic translation initiation factor 4E</fullName>
    </submittedName>
</protein>
<comment type="similarity">
    <text evidence="1 6">Belongs to the eukaryotic initiation factor 4E family.</text>
</comment>
<dbReference type="GO" id="GO:0003743">
    <property type="term" value="F:translation initiation factor activity"/>
    <property type="evidence" value="ECO:0007669"/>
    <property type="project" value="UniProtKB-KW"/>
</dbReference>
<dbReference type="PANTHER" id="PTHR11960:SF8">
    <property type="entry name" value="EUKARYOTIC TRANSLATION INITIATION FACTOR 4E1-RELATED"/>
    <property type="match status" value="1"/>
</dbReference>
<evidence type="ECO:0000256" key="4">
    <source>
        <dbReference type="ARBA" id="ARBA00022884"/>
    </source>
</evidence>
<dbReference type="Proteomes" id="UP000076078">
    <property type="component" value="Unassembled WGS sequence"/>
</dbReference>
<feature type="compositionally biased region" description="Acidic residues" evidence="7">
    <location>
        <begin position="48"/>
        <end position="58"/>
    </location>
</feature>
<feature type="compositionally biased region" description="Basic and acidic residues" evidence="7">
    <location>
        <begin position="1"/>
        <end position="11"/>
    </location>
</feature>
<proteinExistence type="inferred from homology"/>
<dbReference type="FunCoup" id="A0A151ZFB7">
    <property type="interactions" value="491"/>
</dbReference>
<dbReference type="GO" id="GO:0000340">
    <property type="term" value="F:RNA 7-methylguanosine cap binding"/>
    <property type="evidence" value="ECO:0007669"/>
    <property type="project" value="TreeGrafter"/>
</dbReference>
<evidence type="ECO:0000313" key="9">
    <source>
        <dbReference type="Proteomes" id="UP000076078"/>
    </source>
</evidence>
<feature type="region of interest" description="Disordered" evidence="7">
    <location>
        <begin position="1"/>
        <end position="61"/>
    </location>
</feature>
<gene>
    <name evidence="8" type="ORF">DLAC_06670</name>
</gene>
<keyword evidence="4 6" id="KW-0694">RNA-binding</keyword>
<dbReference type="GO" id="GO:0016281">
    <property type="term" value="C:eukaryotic translation initiation factor 4F complex"/>
    <property type="evidence" value="ECO:0007669"/>
    <property type="project" value="TreeGrafter"/>
</dbReference>
<evidence type="ECO:0000313" key="8">
    <source>
        <dbReference type="EMBL" id="KYQ92672.1"/>
    </source>
</evidence>
<dbReference type="OMA" id="EEFWAIV"/>
<dbReference type="Gene3D" id="3.30.760.10">
    <property type="entry name" value="RNA Cap, Translation Initiation Factor Eif4e"/>
    <property type="match status" value="1"/>
</dbReference>
<evidence type="ECO:0000256" key="1">
    <source>
        <dbReference type="ARBA" id="ARBA00009860"/>
    </source>
</evidence>
<name>A0A151ZFB7_TIELA</name>
<organism evidence="8 9">
    <name type="scientific">Tieghemostelium lacteum</name>
    <name type="common">Slime mold</name>
    <name type="synonym">Dictyostelium lacteum</name>
    <dbReference type="NCBI Taxonomy" id="361077"/>
    <lineage>
        <taxon>Eukaryota</taxon>
        <taxon>Amoebozoa</taxon>
        <taxon>Evosea</taxon>
        <taxon>Eumycetozoa</taxon>
        <taxon>Dictyostelia</taxon>
        <taxon>Dictyosteliales</taxon>
        <taxon>Raperosteliaceae</taxon>
        <taxon>Tieghemostelium</taxon>
    </lineage>
</organism>
<dbReference type="InterPro" id="IPR001040">
    <property type="entry name" value="TIF_eIF_4E"/>
</dbReference>
<dbReference type="InterPro" id="IPR023398">
    <property type="entry name" value="TIF_eIF4e-like"/>
</dbReference>
<keyword evidence="2 6" id="KW-0396">Initiation factor</keyword>
<dbReference type="OrthoDB" id="590761at2759"/>
<keyword evidence="3" id="KW-0810">Translation regulation</keyword>
<keyword evidence="9" id="KW-1185">Reference proteome</keyword>
<accession>A0A151ZFB7</accession>
<evidence type="ECO:0000256" key="5">
    <source>
        <dbReference type="ARBA" id="ARBA00022917"/>
    </source>
</evidence>
<evidence type="ECO:0000256" key="6">
    <source>
        <dbReference type="RuleBase" id="RU004374"/>
    </source>
</evidence>
<feature type="compositionally biased region" description="Polar residues" evidence="7">
    <location>
        <begin position="16"/>
        <end position="39"/>
    </location>
</feature>
<dbReference type="InParanoid" id="A0A151ZFB7"/>
<reference evidence="8 9" key="1">
    <citation type="submission" date="2015-12" db="EMBL/GenBank/DDBJ databases">
        <title>Dictyostelia acquired genes for synthesis and detection of signals that induce cell-type specialization by lateral gene transfer from prokaryotes.</title>
        <authorList>
            <person name="Gloeckner G."/>
            <person name="Schaap P."/>
        </authorList>
    </citation>
    <scope>NUCLEOTIDE SEQUENCE [LARGE SCALE GENOMIC DNA]</scope>
    <source>
        <strain evidence="8 9">TK</strain>
    </source>
</reference>
<dbReference type="AlphaFoldDB" id="A0A151ZFB7"/>
<sequence length="242" mass="27576">MTTTTKDKDVECLVEPTSSLSISDKSSENVSSKTQQQPINNNSNTETQDTEDTEEQTELNDNLIKHPLQNRWSLWYDYRGGKIDKDNWADSLKRIISFDTVEDFWCVFNNLPGVVNLKTGSSYHLFKDDIEPKWEHTSNIKGGKWVAVLKDKSINDKLWLQTVMACVGETFDSGDEICGIVYNARSSGDKISVWTKSCNEKSSKEIGFSFKNILETHQTVSFFSHEDAMRSTTKSVRSLYDI</sequence>
<dbReference type="STRING" id="361077.A0A151ZFB7"/>
<keyword evidence="5 6" id="KW-0648">Protein biosynthesis</keyword>
<dbReference type="Pfam" id="PF01652">
    <property type="entry name" value="IF4E"/>
    <property type="match status" value="1"/>
</dbReference>
<dbReference type="EMBL" id="LODT01000029">
    <property type="protein sequence ID" value="KYQ92672.1"/>
    <property type="molecule type" value="Genomic_DNA"/>
</dbReference>
<dbReference type="PANTHER" id="PTHR11960">
    <property type="entry name" value="EUKARYOTIC TRANSLATION INITIATION FACTOR 4E RELATED"/>
    <property type="match status" value="1"/>
</dbReference>
<comment type="caution">
    <text evidence="8">The sequence shown here is derived from an EMBL/GenBank/DDBJ whole genome shotgun (WGS) entry which is preliminary data.</text>
</comment>
<dbReference type="SUPFAM" id="SSF55418">
    <property type="entry name" value="eIF4e-like"/>
    <property type="match status" value="1"/>
</dbReference>
<evidence type="ECO:0000256" key="7">
    <source>
        <dbReference type="SAM" id="MobiDB-lite"/>
    </source>
</evidence>
<evidence type="ECO:0000256" key="3">
    <source>
        <dbReference type="ARBA" id="ARBA00022845"/>
    </source>
</evidence>
<dbReference type="GO" id="GO:0006417">
    <property type="term" value="P:regulation of translation"/>
    <property type="evidence" value="ECO:0007669"/>
    <property type="project" value="UniProtKB-KW"/>
</dbReference>
<evidence type="ECO:0000256" key="2">
    <source>
        <dbReference type="ARBA" id="ARBA00022540"/>
    </source>
</evidence>